<evidence type="ECO:0000313" key="2">
    <source>
        <dbReference type="EMBL" id="SNT11465.1"/>
    </source>
</evidence>
<evidence type="ECO:0000313" key="3">
    <source>
        <dbReference type="Proteomes" id="UP000198356"/>
    </source>
</evidence>
<organism evidence="2 3">
    <name type="scientific">Granulicella rosea</name>
    <dbReference type="NCBI Taxonomy" id="474952"/>
    <lineage>
        <taxon>Bacteria</taxon>
        <taxon>Pseudomonadati</taxon>
        <taxon>Acidobacteriota</taxon>
        <taxon>Terriglobia</taxon>
        <taxon>Terriglobales</taxon>
        <taxon>Acidobacteriaceae</taxon>
        <taxon>Granulicella</taxon>
    </lineage>
</organism>
<sequence>MLRYGLVLMFISQAGLAFAQSKAPSLDDARISPTLYFPSAAAELSSRAPLQALVAEKIKQLPNASVAQLAHGLDGADELFIALQRHLAYIKVQALENIDDQALRAGGDQIAAAQAQLDTAMAQRLRLVPPAEITSLGRYAYLAQQLQGEVPTVTHRMLRGIAMR</sequence>
<feature type="signal peptide" evidence="1">
    <location>
        <begin position="1"/>
        <end position="19"/>
    </location>
</feature>
<keyword evidence="3" id="KW-1185">Reference proteome</keyword>
<feature type="chain" id="PRO_5012127741" evidence="1">
    <location>
        <begin position="20"/>
        <end position="164"/>
    </location>
</feature>
<keyword evidence="1" id="KW-0732">Signal</keyword>
<protein>
    <submittedName>
        <fullName evidence="2">Uncharacterized protein</fullName>
    </submittedName>
</protein>
<dbReference type="Proteomes" id="UP000198356">
    <property type="component" value="Unassembled WGS sequence"/>
</dbReference>
<evidence type="ECO:0000256" key="1">
    <source>
        <dbReference type="SAM" id="SignalP"/>
    </source>
</evidence>
<gene>
    <name evidence="2" type="ORF">SAMN05421770_104230</name>
</gene>
<name>A0A239K0D7_9BACT</name>
<accession>A0A239K0D7</accession>
<dbReference type="EMBL" id="FZOU01000004">
    <property type="protein sequence ID" value="SNT11465.1"/>
    <property type="molecule type" value="Genomic_DNA"/>
</dbReference>
<reference evidence="2 3" key="1">
    <citation type="submission" date="2017-06" db="EMBL/GenBank/DDBJ databases">
        <authorList>
            <person name="Kim H.J."/>
            <person name="Triplett B.A."/>
        </authorList>
    </citation>
    <scope>NUCLEOTIDE SEQUENCE [LARGE SCALE GENOMIC DNA]</scope>
    <source>
        <strain evidence="2 3">DSM 18704</strain>
    </source>
</reference>
<dbReference type="AlphaFoldDB" id="A0A239K0D7"/>
<proteinExistence type="predicted"/>